<keyword evidence="3" id="KW-1185">Reference proteome</keyword>
<dbReference type="AlphaFoldDB" id="A0AAE0BC20"/>
<organism evidence="2 3">
    <name type="scientific">Cymbomonas tetramitiformis</name>
    <dbReference type="NCBI Taxonomy" id="36881"/>
    <lineage>
        <taxon>Eukaryota</taxon>
        <taxon>Viridiplantae</taxon>
        <taxon>Chlorophyta</taxon>
        <taxon>Pyramimonadophyceae</taxon>
        <taxon>Pyramimonadales</taxon>
        <taxon>Pyramimonadaceae</taxon>
        <taxon>Cymbomonas</taxon>
    </lineage>
</organism>
<evidence type="ECO:0000256" key="1">
    <source>
        <dbReference type="SAM" id="MobiDB-lite"/>
    </source>
</evidence>
<name>A0AAE0BC20_9CHLO</name>
<dbReference type="Proteomes" id="UP001190700">
    <property type="component" value="Unassembled WGS sequence"/>
</dbReference>
<feature type="compositionally biased region" description="Basic and acidic residues" evidence="1">
    <location>
        <begin position="131"/>
        <end position="144"/>
    </location>
</feature>
<feature type="region of interest" description="Disordered" evidence="1">
    <location>
        <begin position="125"/>
        <end position="144"/>
    </location>
</feature>
<dbReference type="EMBL" id="LGRX02035659">
    <property type="protein sequence ID" value="KAK3233641.1"/>
    <property type="molecule type" value="Genomic_DNA"/>
</dbReference>
<comment type="caution">
    <text evidence="2">The sequence shown here is derived from an EMBL/GenBank/DDBJ whole genome shotgun (WGS) entry which is preliminary data.</text>
</comment>
<reference evidence="2 3" key="1">
    <citation type="journal article" date="2015" name="Genome Biol. Evol.">
        <title>Comparative Genomics of a Bacterivorous Green Alga Reveals Evolutionary Causalities and Consequences of Phago-Mixotrophic Mode of Nutrition.</title>
        <authorList>
            <person name="Burns J.A."/>
            <person name="Paasch A."/>
            <person name="Narechania A."/>
            <person name="Kim E."/>
        </authorList>
    </citation>
    <scope>NUCLEOTIDE SEQUENCE [LARGE SCALE GENOMIC DNA]</scope>
    <source>
        <strain evidence="2 3">PLY_AMNH</strain>
    </source>
</reference>
<evidence type="ECO:0000313" key="2">
    <source>
        <dbReference type="EMBL" id="KAK3233641.1"/>
    </source>
</evidence>
<gene>
    <name evidence="2" type="ORF">CYMTET_56093</name>
</gene>
<sequence length="333" mass="37997">MTLPISCYSQIAVPTLYDEMNQLQFCQSLLSVTVPHRAAHRNEENAVVETDVIFDDEDFQWLARCDFEFNDEALLDVPREAPVEQIAHEAPLEDGDIAHESSLEDEDTVHEAPLEDEDIAHEASLEDEDTAHEAPLDDTAETRSPHGRLSCLRYVNYRYNVGVNKKTRTEYQKNWKNNDNPDTAICDGCSRGRLCSISDLNGKLLHRMVTVKDTTRNDKILVLKREPAPNTFTCVKYVQTRYHNGPLRAKGSKARHLRNWKSRENLDSVICRGCGRGQACNLSDLNRAMLCRTISANDTTRLERIRQIGGDFYVDRRAGKNRWKNSKDPYAEA</sequence>
<protein>
    <submittedName>
        <fullName evidence="2">Uncharacterized protein</fullName>
    </submittedName>
</protein>
<proteinExistence type="predicted"/>
<accession>A0AAE0BC20</accession>
<evidence type="ECO:0000313" key="3">
    <source>
        <dbReference type="Proteomes" id="UP001190700"/>
    </source>
</evidence>